<comment type="caution">
    <text evidence="2">The sequence shown here is derived from an EMBL/GenBank/DDBJ whole genome shotgun (WGS) entry which is preliminary data.</text>
</comment>
<dbReference type="OrthoDB" id="3033167at2759"/>
<keyword evidence="3" id="KW-1185">Reference proteome</keyword>
<protein>
    <submittedName>
        <fullName evidence="2">Uncharacterized protein</fullName>
    </submittedName>
</protein>
<feature type="region of interest" description="Disordered" evidence="1">
    <location>
        <begin position="1"/>
        <end position="55"/>
    </location>
</feature>
<dbReference type="Proteomes" id="UP000683000">
    <property type="component" value="Unassembled WGS sequence"/>
</dbReference>
<evidence type="ECO:0000256" key="1">
    <source>
        <dbReference type="SAM" id="MobiDB-lite"/>
    </source>
</evidence>
<evidence type="ECO:0000313" key="3">
    <source>
        <dbReference type="Proteomes" id="UP000683000"/>
    </source>
</evidence>
<feature type="region of interest" description="Disordered" evidence="1">
    <location>
        <begin position="68"/>
        <end position="90"/>
    </location>
</feature>
<accession>A0A8I2YWJ7</accession>
<feature type="compositionally biased region" description="Polar residues" evidence="1">
    <location>
        <begin position="1"/>
        <end position="18"/>
    </location>
</feature>
<organism evidence="2 3">
    <name type="scientific">Boletus reticuloceps</name>
    <dbReference type="NCBI Taxonomy" id="495285"/>
    <lineage>
        <taxon>Eukaryota</taxon>
        <taxon>Fungi</taxon>
        <taxon>Dikarya</taxon>
        <taxon>Basidiomycota</taxon>
        <taxon>Agaricomycotina</taxon>
        <taxon>Agaricomycetes</taxon>
        <taxon>Agaricomycetidae</taxon>
        <taxon>Boletales</taxon>
        <taxon>Boletineae</taxon>
        <taxon>Boletaceae</taxon>
        <taxon>Boletoideae</taxon>
        <taxon>Boletus</taxon>
    </lineage>
</organism>
<name>A0A8I2YWJ7_9AGAM</name>
<dbReference type="AlphaFoldDB" id="A0A8I2YWJ7"/>
<sequence length="578" mass="63496">MIKSVNTLLSYRTSSPASSRKRMQSSGTSSVSSHDVPKTPVDAYSDLHPGQLGKDFSVMKMKKSRVLPLDDSDGFTRPAAPPKEPRSPLPDWLADTFYRLEPDHPLRGLLSPSRINTESKSHLPAVALPGASCEEEIFAFSPFQKQEETPDAAYRDNETLNMQGHVPSTVSISPILSHLQLEVSTNPLPFSTPGHFAPLRRSRSIVNRAVQKTVVPVSQQVSSQTTNIMHPPASRLRSDDVIGRPQFTQAFSNLVQDIEPPSDLQEHGANLNHHQVFQADCDNLNVYVTPGPTFACSRPVYFNSPTEDPSLSDPLQPELYELDLNTIDFRWHPFLRSNAPESEMSKRPVSPSSPLGYAVPNQVTACDQSGWNTRCSVDKGEHGASSEDLPSLAEDVDILNHVGAVLPSNVSTTTTKLSTVSNTIGPWSSRINDVREVWPAFSPPDVFLSPVRDQPEPALLAAGHVLPRVDGENIHTCEEPLLRGGETKTIRSEVLGVRPSTPIRQAPVSPPSTPHKLRSSQLCEMPRVPVCKTSSALSWMIPPKHSKRTITVRDDVDHRLSCVSADSRDSIESWSQTS</sequence>
<reference evidence="2" key="1">
    <citation type="submission" date="2021-03" db="EMBL/GenBank/DDBJ databases">
        <title>Evolutionary innovations through gain and loss of genes in the ectomycorrhizal Boletales.</title>
        <authorList>
            <person name="Wu G."/>
            <person name="Miyauchi S."/>
            <person name="Morin E."/>
            <person name="Yang Z.-L."/>
            <person name="Xu J."/>
            <person name="Martin F.M."/>
        </authorList>
    </citation>
    <scope>NUCLEOTIDE SEQUENCE</scope>
    <source>
        <strain evidence="2">BR01</strain>
    </source>
</reference>
<evidence type="ECO:0000313" key="2">
    <source>
        <dbReference type="EMBL" id="KAG6378208.1"/>
    </source>
</evidence>
<proteinExistence type="predicted"/>
<gene>
    <name evidence="2" type="ORF">JVT61DRAFT_13906</name>
</gene>
<feature type="region of interest" description="Disordered" evidence="1">
    <location>
        <begin position="501"/>
        <end position="520"/>
    </location>
</feature>
<dbReference type="EMBL" id="JAGFBS010000007">
    <property type="protein sequence ID" value="KAG6378208.1"/>
    <property type="molecule type" value="Genomic_DNA"/>
</dbReference>